<feature type="binding site" evidence="6">
    <location>
        <position position="284"/>
    </location>
    <ligand>
        <name>alpha-maltose 1-phosphate</name>
        <dbReference type="ChEBI" id="CHEBI:63576"/>
    </ligand>
</feature>
<protein>
    <recommendedName>
        <fullName evidence="6">Alpha-1,4-glucan:maltose-1-phosphate maltosyltransferase</fullName>
        <shortName evidence="6">GMPMT</shortName>
        <ecNumber evidence="6">2.4.99.16</ecNumber>
    </recommendedName>
    <alternativeName>
        <fullName evidence="6">(1-&gt;4)-alpha-D-glucan:maltose-1-phosphate alpha-D-maltosyltransferase</fullName>
    </alternativeName>
</protein>
<evidence type="ECO:0000256" key="4">
    <source>
        <dbReference type="ARBA" id="ARBA00023277"/>
    </source>
</evidence>
<evidence type="ECO:0000256" key="1">
    <source>
        <dbReference type="ARBA" id="ARBA00011738"/>
    </source>
</evidence>
<dbReference type="Gene3D" id="3.20.20.80">
    <property type="entry name" value="Glycosidases"/>
    <property type="match status" value="1"/>
</dbReference>
<dbReference type="RefSeq" id="WP_289271201.1">
    <property type="nucleotide sequence ID" value="NZ_OX365700.1"/>
</dbReference>
<dbReference type="InterPro" id="IPR006047">
    <property type="entry name" value="GH13_cat_dom"/>
</dbReference>
<name>A0AA86T8R9_9BACT</name>
<accession>A0AA86T8R9</accession>
<dbReference type="GO" id="GO:0004553">
    <property type="term" value="F:hydrolase activity, hydrolyzing O-glycosyl compounds"/>
    <property type="evidence" value="ECO:0007669"/>
    <property type="project" value="InterPro"/>
</dbReference>
<evidence type="ECO:0000256" key="3">
    <source>
        <dbReference type="ARBA" id="ARBA00022679"/>
    </source>
</evidence>
<evidence type="ECO:0000256" key="5">
    <source>
        <dbReference type="ARBA" id="ARBA00048735"/>
    </source>
</evidence>
<dbReference type="InterPro" id="IPR017853">
    <property type="entry name" value="GH"/>
</dbReference>
<dbReference type="InterPro" id="IPR021828">
    <property type="entry name" value="GlgE_dom_N/S"/>
</dbReference>
<evidence type="ECO:0000256" key="7">
    <source>
        <dbReference type="SAM" id="MobiDB-lite"/>
    </source>
</evidence>
<feature type="active site" description="Nucleophile" evidence="6">
    <location>
        <position position="415"/>
    </location>
</feature>
<feature type="binding site" evidence="6">
    <location>
        <position position="344"/>
    </location>
    <ligand>
        <name>alpha-maltose 1-phosphate</name>
        <dbReference type="ChEBI" id="CHEBI:63576"/>
    </ligand>
</feature>
<dbReference type="InterPro" id="IPR013783">
    <property type="entry name" value="Ig-like_fold"/>
</dbReference>
<keyword evidence="10" id="KW-1185">Reference proteome</keyword>
<dbReference type="GO" id="GO:0030979">
    <property type="term" value="P:alpha-glucan biosynthetic process"/>
    <property type="evidence" value="ECO:0007669"/>
    <property type="project" value="UniProtKB-UniRule"/>
</dbReference>
<dbReference type="PANTHER" id="PTHR47786">
    <property type="entry name" value="ALPHA-1,4-GLUCAN:MALTOSE-1-PHOSPHATE MALTOSYLTRANSFERASE"/>
    <property type="match status" value="1"/>
</dbReference>
<dbReference type="AlphaFoldDB" id="A0AA86T8R9"/>
<feature type="binding site" evidence="6">
    <location>
        <begin position="557"/>
        <end position="558"/>
    </location>
    <ligand>
        <name>alpha-maltose 1-phosphate</name>
        <dbReference type="ChEBI" id="CHEBI:63576"/>
    </ligand>
</feature>
<feature type="active site" description="Proton donor" evidence="6">
    <location>
        <position position="444"/>
    </location>
</feature>
<comment type="function">
    <text evidence="6">Maltosyltransferase that uses maltose 1-phosphate (M1P) as the sugar donor to elongate linear or branched alpha-(1-&gt;4)-glucans. Is involved in a branched alpha-glucan biosynthetic pathway from trehalose, together with TreS, Mak and GlgB.</text>
</comment>
<dbReference type="InterPro" id="IPR049171">
    <property type="entry name" value="GLGE_C"/>
</dbReference>
<organism evidence="9 10">
    <name type="scientific">Nitrospira tepida</name>
    <dbReference type="NCBI Taxonomy" id="2973512"/>
    <lineage>
        <taxon>Bacteria</taxon>
        <taxon>Pseudomonadati</taxon>
        <taxon>Nitrospirota</taxon>
        <taxon>Nitrospiria</taxon>
        <taxon>Nitrospirales</taxon>
        <taxon>Nitrospiraceae</taxon>
        <taxon>Nitrospira</taxon>
    </lineage>
</organism>
<dbReference type="InterPro" id="IPR013780">
    <property type="entry name" value="Glyco_hydro_b"/>
</dbReference>
<dbReference type="KEGG" id="nti:DNFV4_04208"/>
<dbReference type="Pfam" id="PF21702">
    <property type="entry name" value="GLGE_C"/>
    <property type="match status" value="1"/>
</dbReference>
<dbReference type="SUPFAM" id="SSF51445">
    <property type="entry name" value="(Trans)glycosidases"/>
    <property type="match status" value="1"/>
</dbReference>
<dbReference type="HAMAP" id="MF_02124">
    <property type="entry name" value="GlgE"/>
    <property type="match status" value="1"/>
</dbReference>
<evidence type="ECO:0000256" key="6">
    <source>
        <dbReference type="HAMAP-Rule" id="MF_02124"/>
    </source>
</evidence>
<dbReference type="Pfam" id="PF11896">
    <property type="entry name" value="GlgE_dom_N_S"/>
    <property type="match status" value="1"/>
</dbReference>
<proteinExistence type="inferred from homology"/>
<evidence type="ECO:0000259" key="8">
    <source>
        <dbReference type="SMART" id="SM00642"/>
    </source>
</evidence>
<feature type="binding site" evidence="6">
    <location>
        <position position="416"/>
    </location>
    <ligand>
        <name>alpha-maltose 1-phosphate</name>
        <dbReference type="ChEBI" id="CHEBI:63576"/>
    </ligand>
</feature>
<keyword evidence="3 6" id="KW-0808">Transferase</keyword>
<evidence type="ECO:0000313" key="9">
    <source>
        <dbReference type="EMBL" id="CAI4033766.1"/>
    </source>
</evidence>
<feature type="compositionally biased region" description="Basic and acidic residues" evidence="7">
    <location>
        <begin position="1"/>
        <end position="20"/>
    </location>
</feature>
<dbReference type="Gene3D" id="1.20.58.80">
    <property type="entry name" value="Phosphotransferase system, lactose/cellobiose-type IIA subunit"/>
    <property type="match status" value="1"/>
</dbReference>
<feature type="region of interest" description="Disordered" evidence="7">
    <location>
        <begin position="282"/>
        <end position="305"/>
    </location>
</feature>
<dbReference type="GO" id="GO:0016758">
    <property type="term" value="F:hexosyltransferase activity"/>
    <property type="evidence" value="ECO:0007669"/>
    <property type="project" value="UniProtKB-UniRule"/>
</dbReference>
<feature type="binding site" evidence="6">
    <location>
        <position position="379"/>
    </location>
    <ligand>
        <name>alpha-maltose 1-phosphate</name>
        <dbReference type="ChEBI" id="CHEBI:63576"/>
    </ligand>
</feature>
<comment type="similarity">
    <text evidence="6">Belongs to the glycosyl hydrolase 13 family. GlgE subfamily.</text>
</comment>
<evidence type="ECO:0000256" key="2">
    <source>
        <dbReference type="ARBA" id="ARBA00022676"/>
    </source>
</evidence>
<keyword evidence="2 6" id="KW-0328">Glycosyltransferase</keyword>
<dbReference type="CDD" id="cd11344">
    <property type="entry name" value="AmyAc_GlgE_like"/>
    <property type="match status" value="1"/>
</dbReference>
<dbReference type="InterPro" id="IPR026585">
    <property type="entry name" value="GlgE"/>
</dbReference>
<dbReference type="EMBL" id="OX365700">
    <property type="protein sequence ID" value="CAI4033766.1"/>
    <property type="molecule type" value="Genomic_DNA"/>
</dbReference>
<comment type="catalytic activity">
    <reaction evidence="5 6">
        <text>alpha-maltose 1-phosphate + [(1-&gt;4)-alpha-D-glucosyl](n) = [(1-&gt;4)-alpha-D-glucosyl](n+2) + phosphate</text>
        <dbReference type="Rhea" id="RHEA:42692"/>
        <dbReference type="Rhea" id="RHEA-COMP:9584"/>
        <dbReference type="Rhea" id="RHEA-COMP:10183"/>
        <dbReference type="ChEBI" id="CHEBI:15444"/>
        <dbReference type="ChEBI" id="CHEBI:43474"/>
        <dbReference type="ChEBI" id="CHEBI:63576"/>
        <dbReference type="EC" id="2.4.99.16"/>
    </reaction>
</comment>
<feature type="site" description="Transition state stabilizer" evidence="6">
    <location>
        <position position="502"/>
    </location>
</feature>
<dbReference type="SMART" id="SM00642">
    <property type="entry name" value="Aamy"/>
    <property type="match status" value="1"/>
</dbReference>
<dbReference type="EC" id="2.4.99.16" evidence="6"/>
<feature type="compositionally biased region" description="Basic and acidic residues" evidence="7">
    <location>
        <begin position="31"/>
        <end position="42"/>
    </location>
</feature>
<feature type="region of interest" description="Disordered" evidence="7">
    <location>
        <begin position="1"/>
        <end position="42"/>
    </location>
</feature>
<sequence>MARQSKDLKQRAPSHDRTKADQPPGGGGETRASRPDQDGRQRVVIEGVKPEIDGGRFPIKRVVGETVVVEADLFADGHDALSGVLLYRHDSSREWQETRFQFVTNDRWRASFPLNRIGVYHYAIRAWIDRFGSWQRDMKKRVAADQVSSIDLLVGARLLDESASRAQGTDADRLRRVAEQLRKEPRPSAEQLAAALGEEIGRLMAIYADRRFATTYGKELSVTVDRERARFSAWYELFPRSCAPEPGRHGTFTDCESRLPYIADMGFDVLYLPPIHPIGRTFRKGKNNDPNGGPDSVGSPWAIGSHEGGHKAIHPELGTIEDFRRLIRKAGDYGLEVALDLAFQCSPDHPYVKDHPEWFKKRPDGTIQYAENPPKKYQDIYPIDFETEQWETLWAELKRVVVYWVEQGVRIFRVDNPHTKAFCFWEWLIGEVKRDHPDVLFLSEAFTRPKVMYRLAKLGFTQSYTYFAWRTSKAELTEYLTELTRTEVREYFRPNFWPNTPDILTEQLQHGGRATFMSRLVLAATLGASYGIYGPAYELCEHRAIRPGSEEYLDSEKYEIRHWPIDRPDSLREFIGLVNRARRGNPALQCDDSLHFHRVDNEYLIVYSKHTEDRSNVILVVVNLSPHHVHAGWIDLDLDVLGLKPDQPFQVHDLLTNAYYLWAGSRNYVVVDPQSAPAQVFAVRSRLRTEQDFDYYL</sequence>
<comment type="subunit">
    <text evidence="1 6">Homodimer.</text>
</comment>
<feature type="domain" description="Glycosyl hydrolase family 13 catalytic" evidence="8">
    <location>
        <begin position="232"/>
        <end position="582"/>
    </location>
</feature>
<dbReference type="Gene3D" id="2.60.40.1180">
    <property type="entry name" value="Golgi alpha-mannosidase II"/>
    <property type="match status" value="1"/>
</dbReference>
<reference evidence="9" key="1">
    <citation type="submission" date="2022-10" db="EMBL/GenBank/DDBJ databases">
        <authorList>
            <person name="Koch H."/>
        </authorList>
    </citation>
    <scope>NUCLEOTIDE SEQUENCE</scope>
    <source>
        <strain evidence="9">DNF</strain>
    </source>
</reference>
<keyword evidence="4 6" id="KW-0119">Carbohydrate metabolism</keyword>
<gene>
    <name evidence="6" type="primary">glgE</name>
    <name evidence="9" type="ORF">DNFV4_04208</name>
</gene>
<dbReference type="Gene3D" id="2.60.40.10">
    <property type="entry name" value="Immunoglobulins"/>
    <property type="match status" value="1"/>
</dbReference>
<dbReference type="PANTHER" id="PTHR47786:SF2">
    <property type="entry name" value="GLYCOSYL HYDROLASE FAMILY 13 CATALYTIC DOMAIN-CONTAINING PROTEIN"/>
    <property type="match status" value="1"/>
</dbReference>
<evidence type="ECO:0000313" key="10">
    <source>
        <dbReference type="Proteomes" id="UP001179121"/>
    </source>
</evidence>
<dbReference type="Proteomes" id="UP001179121">
    <property type="component" value="Chromosome"/>
</dbReference>